<sequence length="119" mass="12927">MSRNWAPTFVSAGSAGPARQGGHGGYDDKHEKYPESLTAVTPDQLISDLWRRNSGPCEREEGGGGLRNAGLVRLQKMSAGHIEVESALLDDQKGLWTESRGPRSENLATDGQRASWPPR</sequence>
<evidence type="ECO:0000256" key="1">
    <source>
        <dbReference type="SAM" id="MobiDB-lite"/>
    </source>
</evidence>
<dbReference type="Proteomes" id="UP001221898">
    <property type="component" value="Unassembled WGS sequence"/>
</dbReference>
<reference evidence="2" key="1">
    <citation type="journal article" date="2023" name="Science">
        <title>Genome structures resolve the early diversification of teleost fishes.</title>
        <authorList>
            <person name="Parey E."/>
            <person name="Louis A."/>
            <person name="Montfort J."/>
            <person name="Bouchez O."/>
            <person name="Roques C."/>
            <person name="Iampietro C."/>
            <person name="Lluch J."/>
            <person name="Castinel A."/>
            <person name="Donnadieu C."/>
            <person name="Desvignes T."/>
            <person name="Floi Bucao C."/>
            <person name="Jouanno E."/>
            <person name="Wen M."/>
            <person name="Mejri S."/>
            <person name="Dirks R."/>
            <person name="Jansen H."/>
            <person name="Henkel C."/>
            <person name="Chen W.J."/>
            <person name="Zahm M."/>
            <person name="Cabau C."/>
            <person name="Klopp C."/>
            <person name="Thompson A.W."/>
            <person name="Robinson-Rechavi M."/>
            <person name="Braasch I."/>
            <person name="Lecointre G."/>
            <person name="Bobe J."/>
            <person name="Postlethwait J.H."/>
            <person name="Berthelot C."/>
            <person name="Roest Crollius H."/>
            <person name="Guiguen Y."/>
        </authorList>
    </citation>
    <scope>NUCLEOTIDE SEQUENCE</scope>
    <source>
        <strain evidence="2">NC1722</strain>
    </source>
</reference>
<keyword evidence="3" id="KW-1185">Reference proteome</keyword>
<evidence type="ECO:0000313" key="3">
    <source>
        <dbReference type="Proteomes" id="UP001221898"/>
    </source>
</evidence>
<feature type="compositionally biased region" description="Basic and acidic residues" evidence="1">
    <location>
        <begin position="25"/>
        <end position="34"/>
    </location>
</feature>
<organism evidence="2 3">
    <name type="scientific">Aldrovandia affinis</name>
    <dbReference type="NCBI Taxonomy" id="143900"/>
    <lineage>
        <taxon>Eukaryota</taxon>
        <taxon>Metazoa</taxon>
        <taxon>Chordata</taxon>
        <taxon>Craniata</taxon>
        <taxon>Vertebrata</taxon>
        <taxon>Euteleostomi</taxon>
        <taxon>Actinopterygii</taxon>
        <taxon>Neopterygii</taxon>
        <taxon>Teleostei</taxon>
        <taxon>Notacanthiformes</taxon>
        <taxon>Halosauridae</taxon>
        <taxon>Aldrovandia</taxon>
    </lineage>
</organism>
<proteinExistence type="predicted"/>
<gene>
    <name evidence="2" type="ORF">AAFF_G00166840</name>
</gene>
<dbReference type="EMBL" id="JAINUG010000223">
    <property type="protein sequence ID" value="KAJ8386735.1"/>
    <property type="molecule type" value="Genomic_DNA"/>
</dbReference>
<feature type="region of interest" description="Disordered" evidence="1">
    <location>
        <begin position="87"/>
        <end position="119"/>
    </location>
</feature>
<name>A0AAD7RMF4_9TELE</name>
<accession>A0AAD7RMF4</accession>
<feature type="region of interest" description="Disordered" evidence="1">
    <location>
        <begin position="1"/>
        <end position="40"/>
    </location>
</feature>
<dbReference type="AlphaFoldDB" id="A0AAD7RMF4"/>
<evidence type="ECO:0000313" key="2">
    <source>
        <dbReference type="EMBL" id="KAJ8386735.1"/>
    </source>
</evidence>
<protein>
    <submittedName>
        <fullName evidence="2">Uncharacterized protein</fullName>
    </submittedName>
</protein>
<comment type="caution">
    <text evidence="2">The sequence shown here is derived from an EMBL/GenBank/DDBJ whole genome shotgun (WGS) entry which is preliminary data.</text>
</comment>